<dbReference type="GO" id="GO:0009898">
    <property type="term" value="C:cytoplasmic side of plasma membrane"/>
    <property type="evidence" value="ECO:0007669"/>
    <property type="project" value="TreeGrafter"/>
</dbReference>
<dbReference type="RefSeq" id="XP_033795304.1">
    <property type="nucleotide sequence ID" value="XM_033939413.1"/>
</dbReference>
<dbReference type="Gene3D" id="1.10.150.50">
    <property type="entry name" value="Transcription Factor, Ets-1"/>
    <property type="match status" value="1"/>
</dbReference>
<organism evidence="2 3">
    <name type="scientific">Geotrypetes seraphini</name>
    <name type="common">Gaboon caecilian</name>
    <name type="synonym">Caecilia seraphini</name>
    <dbReference type="NCBI Taxonomy" id="260995"/>
    <lineage>
        <taxon>Eukaryota</taxon>
        <taxon>Metazoa</taxon>
        <taxon>Chordata</taxon>
        <taxon>Craniata</taxon>
        <taxon>Vertebrata</taxon>
        <taxon>Euteleostomi</taxon>
        <taxon>Amphibia</taxon>
        <taxon>Gymnophiona</taxon>
        <taxon>Geotrypetes</taxon>
    </lineage>
</organism>
<keyword evidence="2" id="KW-1185">Reference proteome</keyword>
<evidence type="ECO:0000313" key="3">
    <source>
        <dbReference type="RefSeq" id="XP_033795303.1"/>
    </source>
</evidence>
<dbReference type="RefSeq" id="XP_033795303.1">
    <property type="nucleotide sequence ID" value="XM_033939412.1"/>
</dbReference>
<dbReference type="OrthoDB" id="434324at2759"/>
<dbReference type="PANTHER" id="PTHR20843">
    <property type="entry name" value="STERILE ALPHA MOTIF DOMAIN CONTAINING PROTEIN 10"/>
    <property type="match status" value="1"/>
</dbReference>
<accession>A0A6P8R5F5</accession>
<dbReference type="SUPFAM" id="SSF47769">
    <property type="entry name" value="SAM/Pointed domain"/>
    <property type="match status" value="1"/>
</dbReference>
<dbReference type="InterPro" id="IPR013761">
    <property type="entry name" value="SAM/pointed_sf"/>
</dbReference>
<dbReference type="Proteomes" id="UP000515159">
    <property type="component" value="Chromosome 3"/>
</dbReference>
<dbReference type="GeneID" id="117358018"/>
<dbReference type="GO" id="GO:0007169">
    <property type="term" value="P:cell surface receptor protein tyrosine kinase signaling pathway"/>
    <property type="evidence" value="ECO:0007669"/>
    <property type="project" value="TreeGrafter"/>
</dbReference>
<dbReference type="Pfam" id="PF07647">
    <property type="entry name" value="SAM_2"/>
    <property type="match status" value="1"/>
</dbReference>
<evidence type="ECO:0000313" key="4">
    <source>
        <dbReference type="RefSeq" id="XP_033795304.1"/>
    </source>
</evidence>
<proteinExistence type="predicted"/>
<feature type="domain" description="SAM" evidence="1">
    <location>
        <begin position="25"/>
        <end position="112"/>
    </location>
</feature>
<dbReference type="AlphaFoldDB" id="A0A6P8R5F5"/>
<dbReference type="PROSITE" id="PS50105">
    <property type="entry name" value="SAM_DOMAIN"/>
    <property type="match status" value="1"/>
</dbReference>
<dbReference type="InterPro" id="IPR052268">
    <property type="entry name" value="SAM_domain-containing_protein"/>
</dbReference>
<dbReference type="PANTHER" id="PTHR20843:SF0">
    <property type="entry name" value="PROTEIN AVEUGLE"/>
    <property type="match status" value="1"/>
</dbReference>
<evidence type="ECO:0000259" key="1">
    <source>
        <dbReference type="PROSITE" id="PS50105"/>
    </source>
</evidence>
<reference evidence="3 4" key="1">
    <citation type="submission" date="2025-04" db="UniProtKB">
        <authorList>
            <consortium name="RefSeq"/>
        </authorList>
    </citation>
    <scope>IDENTIFICATION</scope>
</reference>
<gene>
    <name evidence="3 4" type="primary">LOC117358018</name>
</gene>
<protein>
    <submittedName>
        <fullName evidence="3 4">Uncharacterized protein LOC117358018 isoform X1</fullName>
    </submittedName>
</protein>
<name>A0A6P8R5F5_GEOSA</name>
<dbReference type="InterPro" id="IPR001660">
    <property type="entry name" value="SAM"/>
</dbReference>
<dbReference type="KEGG" id="gsh:117358018"/>
<sequence>MEHLQGCRGSEVKSFGSLDKSICQWTVEDVCEWLSHGCLEERSFLLEAVTYHAISGSEAAHSECGHRCCFGFFWSGGRVLLRLTDKTLMRMGLHQQSQRHEVLQAVQELRLQQELEDLIDISGDGTIMKTTEFEQVYDSDTNSVFSLNLEHINKEITAAEGTPKEERCHAYVQTSPTQLLSFIESPLSQAQQHQVAITNDSYSLINSNLRAVRGSLAGMRKDISNMTKAMYTLAKSINKLAKRNVTLNTKLVCTNQAVGETIQRLSGVLDTLGALTGVTACRTKGTDRIMQESIGSAPSGNPQTPELLPEIVLNARFPQRQQRRGLKRAKSKQI</sequence>
<evidence type="ECO:0000313" key="2">
    <source>
        <dbReference type="Proteomes" id="UP000515159"/>
    </source>
</evidence>